<dbReference type="Proteomes" id="UP000262477">
    <property type="component" value="Unassembled WGS sequence"/>
</dbReference>
<feature type="transmembrane region" description="Helical" evidence="2">
    <location>
        <begin position="21"/>
        <end position="40"/>
    </location>
</feature>
<feature type="region of interest" description="Disordered" evidence="1">
    <location>
        <begin position="37"/>
        <end position="61"/>
    </location>
</feature>
<keyword evidence="3" id="KW-0418">Kinase</keyword>
<organism evidence="3 4">
    <name type="scientific">Streptomyces inhibens</name>
    <dbReference type="NCBI Taxonomy" id="2293571"/>
    <lineage>
        <taxon>Bacteria</taxon>
        <taxon>Bacillati</taxon>
        <taxon>Actinomycetota</taxon>
        <taxon>Actinomycetes</taxon>
        <taxon>Kitasatosporales</taxon>
        <taxon>Streptomycetaceae</taxon>
        <taxon>Streptomyces</taxon>
    </lineage>
</organism>
<name>A0A371Q622_STRIH</name>
<keyword evidence="4" id="KW-1185">Reference proteome</keyword>
<gene>
    <name evidence="3" type="ORF">DY245_11795</name>
</gene>
<comment type="caution">
    <text evidence="3">The sequence shown here is derived from an EMBL/GenBank/DDBJ whole genome shotgun (WGS) entry which is preliminary data.</text>
</comment>
<keyword evidence="2" id="KW-1133">Transmembrane helix</keyword>
<reference evidence="3 4" key="1">
    <citation type="submission" date="2018-08" db="EMBL/GenBank/DDBJ databases">
        <title>Streptomyces NEAU-D10 sp. nov., a novel Actinomycete isolated from soil.</title>
        <authorList>
            <person name="Jin L."/>
        </authorList>
    </citation>
    <scope>NUCLEOTIDE SEQUENCE [LARGE SCALE GENOMIC DNA]</scope>
    <source>
        <strain evidence="3 4">NEAU-D10</strain>
    </source>
</reference>
<keyword evidence="2" id="KW-0812">Transmembrane</keyword>
<keyword evidence="2" id="KW-0472">Membrane</keyword>
<evidence type="ECO:0000313" key="4">
    <source>
        <dbReference type="Proteomes" id="UP000262477"/>
    </source>
</evidence>
<protein>
    <submittedName>
        <fullName evidence="3">Serine/threonine protein kinase</fullName>
    </submittedName>
</protein>
<sequence length="61" mass="6300">RRAGSARHRSAPEAVRRRRTRIGAAAAVVVVAAGLGGWLASGDDEPGDATPGVHRTDQDTP</sequence>
<dbReference type="GO" id="GO:0004674">
    <property type="term" value="F:protein serine/threonine kinase activity"/>
    <property type="evidence" value="ECO:0007669"/>
    <property type="project" value="UniProtKB-KW"/>
</dbReference>
<accession>A0A371Q622</accession>
<keyword evidence="3" id="KW-0808">Transferase</keyword>
<proteinExistence type="predicted"/>
<feature type="non-terminal residue" evidence="3">
    <location>
        <position position="1"/>
    </location>
</feature>
<dbReference type="AlphaFoldDB" id="A0A371Q622"/>
<dbReference type="EMBL" id="QUAC01000083">
    <property type="protein sequence ID" value="REK90129.1"/>
    <property type="molecule type" value="Genomic_DNA"/>
</dbReference>
<evidence type="ECO:0000256" key="1">
    <source>
        <dbReference type="SAM" id="MobiDB-lite"/>
    </source>
</evidence>
<evidence type="ECO:0000313" key="3">
    <source>
        <dbReference type="EMBL" id="REK90129.1"/>
    </source>
</evidence>
<keyword evidence="3" id="KW-0723">Serine/threonine-protein kinase</keyword>
<evidence type="ECO:0000256" key="2">
    <source>
        <dbReference type="SAM" id="Phobius"/>
    </source>
</evidence>